<dbReference type="PANTHER" id="PTHR46033">
    <property type="entry name" value="PROTEIN MAIN-LIKE 2"/>
    <property type="match status" value="1"/>
</dbReference>
<feature type="region of interest" description="Disordered" evidence="1">
    <location>
        <begin position="751"/>
        <end position="781"/>
    </location>
</feature>
<protein>
    <recommendedName>
        <fullName evidence="2">Aminotransferase-like plant mobile domain-containing protein</fullName>
    </recommendedName>
</protein>
<dbReference type="Pfam" id="PF10536">
    <property type="entry name" value="PMD"/>
    <property type="match status" value="1"/>
</dbReference>
<dbReference type="InterPro" id="IPR044824">
    <property type="entry name" value="MAIN-like"/>
</dbReference>
<feature type="region of interest" description="Disordered" evidence="1">
    <location>
        <begin position="1"/>
        <end position="55"/>
    </location>
</feature>
<feature type="compositionally biased region" description="Polar residues" evidence="1">
    <location>
        <begin position="751"/>
        <end position="761"/>
    </location>
</feature>
<evidence type="ECO:0000256" key="1">
    <source>
        <dbReference type="SAM" id="MobiDB-lite"/>
    </source>
</evidence>
<dbReference type="InterPro" id="IPR019557">
    <property type="entry name" value="AminoTfrase-like_pln_mobile"/>
</dbReference>
<proteinExistence type="predicted"/>
<dbReference type="PANTHER" id="PTHR46033:SF80">
    <property type="entry name" value="PROTEIN MAIN-LIKE 2-LIKE"/>
    <property type="match status" value="1"/>
</dbReference>
<name>A0A2N9FWS1_FAGSY</name>
<feature type="domain" description="Aminotransferase-like plant mobile" evidence="2">
    <location>
        <begin position="160"/>
        <end position="217"/>
    </location>
</feature>
<accession>A0A2N9FWS1</accession>
<feature type="compositionally biased region" description="Polar residues" evidence="1">
    <location>
        <begin position="769"/>
        <end position="778"/>
    </location>
</feature>
<organism evidence="3">
    <name type="scientific">Fagus sylvatica</name>
    <name type="common">Beechnut</name>
    <dbReference type="NCBI Taxonomy" id="28930"/>
    <lineage>
        <taxon>Eukaryota</taxon>
        <taxon>Viridiplantae</taxon>
        <taxon>Streptophyta</taxon>
        <taxon>Embryophyta</taxon>
        <taxon>Tracheophyta</taxon>
        <taxon>Spermatophyta</taxon>
        <taxon>Magnoliopsida</taxon>
        <taxon>eudicotyledons</taxon>
        <taxon>Gunneridae</taxon>
        <taxon>Pentapetalae</taxon>
        <taxon>rosids</taxon>
        <taxon>fabids</taxon>
        <taxon>Fagales</taxon>
        <taxon>Fagaceae</taxon>
        <taxon>Fagus</taxon>
    </lineage>
</organism>
<feature type="compositionally biased region" description="Basic residues" evidence="1">
    <location>
        <begin position="557"/>
        <end position="569"/>
    </location>
</feature>
<reference evidence="3" key="1">
    <citation type="submission" date="2018-02" db="EMBL/GenBank/DDBJ databases">
        <authorList>
            <person name="Cohen D.B."/>
            <person name="Kent A.D."/>
        </authorList>
    </citation>
    <scope>NUCLEOTIDE SEQUENCE</scope>
</reference>
<sequence>MASSSKTPAKTRGASSMGEEHPSPEAAPPLMASEETESDTHSDSDPVPAGTGSSEEILARPILDPWYESGKMFPSVPAEVQPPPSGWEWLLKKEDAAADAVWVPPFQEILDLKIQRKDVLAVPIKFDFQCLRASNWEAWVDKELADETFCRLLEQAGVLQAVLISRSLNMYRDTESLRQTVRRWCPSTHTFFFAHGEFTVTLEDVENHWRLPILGDCDPSEVELSPAEIKAEAILLDYVGKKNVSLGTNAARLTTWPRAFFGEKDPTLRRAAFVISTGTSFPLAAMFLGHFYTQLDLLHADEMSGESCHFVATAFNSSVLQAFLWEHAASCSADGRRLSDSRQKFASLPGAVAARFEFLQTGEVPATMAIAADALPTINPFIKSRAFAYWRSAIPEVVIPSGERVGICTSGMKQYWRDLMTSMLEFRGSGHESIEHLFPLCKAPSTNPQLFAATNIVTTYSTMQGLGYVVWRSDQSEWMTYSKGHPSSWLEENSNHVPAPEKVASKRGKRITATVSDSKSKKPTAPVKSPSKGIVIREPATSQSRKQSVPKDVLGKKIVRKTRAKRKRSAALPSPILHESPSSNTRSKRRATATTYSEARTKRRNEGAVRRPLTVSEDKDSSSSSEDDDDDVGGSVEGVPLAVDEATVSGVVAAEATAAAEPADSITAATKSVSGTAGVFDVPEEGVDAAEMAVEGAVEAPEGAVSAGIVDDVGLTQGGSLRSSGRVDSALLDSTPPSKFYVRRSRRANIVSSDSERTPSVSAVHLTPRASQSESAGASSMHVIPTPPPTAVNAPLGAPSVENIRGDEEDVIIPGHISDIGVDAATEEITAAGIIPAVEVSEVARIGSEVEVIPFTEIEDDIPDMEGTFAQDPNDNAPLEDMDMADVHDSYDAVLADVQEEHVQAAVPELEVTSPAIENASPTKTANKMNRITYLAGQDCTLFLLYCFLTEIAHFIRTRRDEKPSAGLWHREMCTLYGPGGMRKRPPSCGTEKCALYTDLAGCETVRRVVAPRNAHFIRTRRDAKQSAELWHREMRTLYEPGGMRNRPPSCGTEKCALYTDPAGCKTVRRVVAPRNAHFIWTWRDAKPSAELWHRELRTLYRPLWHRVMRTLYGPGGMRNRPPSCGTEKCALYTDPAGCKTVRRVVAPKMDSSGSRNEFAAEDEGDFDAVEAAESASAAIQSPFASLERLSVEIAAVPAEILSFFQEFDRVAVSRRRPQHFWVFDRAEVDFYDYSVPRVGVQFLEAIWKKYGNFISNFKLGNFVGGAMLTLLCSVLMQMRNTNLEEVTETKILEWKGVVQELIQEGFLLGFMIDHLREIARDMFGRRLTAELKTLEARIVAVRNAVTAIVPAHWHLTSAMRAAGELCNESALYRLLE</sequence>
<feature type="region of interest" description="Disordered" evidence="1">
    <location>
        <begin position="482"/>
        <end position="637"/>
    </location>
</feature>
<dbReference type="EMBL" id="OIVN01001236">
    <property type="protein sequence ID" value="SPC91585.1"/>
    <property type="molecule type" value="Genomic_DNA"/>
</dbReference>
<evidence type="ECO:0000259" key="2">
    <source>
        <dbReference type="Pfam" id="PF10536"/>
    </source>
</evidence>
<gene>
    <name evidence="3" type="ORF">FSB_LOCUS19467</name>
</gene>
<dbReference type="GO" id="GO:0010073">
    <property type="term" value="P:meristem maintenance"/>
    <property type="evidence" value="ECO:0007669"/>
    <property type="project" value="InterPro"/>
</dbReference>
<evidence type="ECO:0000313" key="3">
    <source>
        <dbReference type="EMBL" id="SPC91585.1"/>
    </source>
</evidence>